<evidence type="ECO:0000313" key="2">
    <source>
        <dbReference type="EMBL" id="NXA16633.1"/>
    </source>
</evidence>
<accession>A0A7K7TIA9</accession>
<dbReference type="SUPFAM" id="SSF49899">
    <property type="entry name" value="Concanavalin A-like lectins/glucanases"/>
    <property type="match status" value="1"/>
</dbReference>
<dbReference type="Proteomes" id="UP000589485">
    <property type="component" value="Unassembled WGS sequence"/>
</dbReference>
<dbReference type="GO" id="GO:0016874">
    <property type="term" value="F:ligase activity"/>
    <property type="evidence" value="ECO:0007669"/>
    <property type="project" value="UniProtKB-KW"/>
</dbReference>
<evidence type="ECO:0000313" key="3">
    <source>
        <dbReference type="Proteomes" id="UP000589485"/>
    </source>
</evidence>
<keyword evidence="2" id="KW-0436">Ligase</keyword>
<dbReference type="InterPro" id="IPR013320">
    <property type="entry name" value="ConA-like_dom_sf"/>
</dbReference>
<dbReference type="PROSITE" id="PS50188">
    <property type="entry name" value="B302_SPRY"/>
    <property type="match status" value="1"/>
</dbReference>
<comment type="caution">
    <text evidence="2">The sequence shown here is derived from an EMBL/GenBank/DDBJ whole genome shotgun (WGS) entry which is preliminary data.</text>
</comment>
<reference evidence="2 3" key="1">
    <citation type="submission" date="2019-09" db="EMBL/GenBank/DDBJ databases">
        <title>Bird 10,000 Genomes (B10K) Project - Family phase.</title>
        <authorList>
            <person name="Zhang G."/>
        </authorList>
    </citation>
    <scope>NUCLEOTIDE SEQUENCE [LARGE SCALE GENOMIC DNA]</scope>
    <source>
        <strain evidence="2">B10K-DU-030-41</strain>
        <tissue evidence="2">Muscle</tissue>
    </source>
</reference>
<name>A0A7K7TIA9_9TYRA</name>
<organism evidence="2 3">
    <name type="scientific">Sapayoa aenigma</name>
    <name type="common">broad-billed sapayoa</name>
    <dbReference type="NCBI Taxonomy" id="239371"/>
    <lineage>
        <taxon>Eukaryota</taxon>
        <taxon>Metazoa</taxon>
        <taxon>Chordata</taxon>
        <taxon>Craniata</taxon>
        <taxon>Vertebrata</taxon>
        <taxon>Euteleostomi</taxon>
        <taxon>Archelosauria</taxon>
        <taxon>Archosauria</taxon>
        <taxon>Dinosauria</taxon>
        <taxon>Saurischia</taxon>
        <taxon>Theropoda</taxon>
        <taxon>Coelurosauria</taxon>
        <taxon>Aves</taxon>
        <taxon>Neognathae</taxon>
        <taxon>Neoaves</taxon>
        <taxon>Telluraves</taxon>
        <taxon>Australaves</taxon>
        <taxon>Passeriformes</taxon>
        <taxon>Tyrannidae</taxon>
        <taxon>Sapayoa</taxon>
    </lineage>
</organism>
<dbReference type="AlphaFoldDB" id="A0A7K7TIA9"/>
<dbReference type="Gene3D" id="2.60.120.920">
    <property type="match status" value="1"/>
</dbReference>
<sequence>LLKAYTSPHQTLLPEIQTPKCIRVSLDYKEGRVAFFSVDEEIHIFTFSLASFNGKEVHPWFWLGPGTQLKIRP</sequence>
<evidence type="ECO:0000259" key="1">
    <source>
        <dbReference type="PROSITE" id="PS50188"/>
    </source>
</evidence>
<feature type="non-terminal residue" evidence="2">
    <location>
        <position position="1"/>
    </location>
</feature>
<feature type="non-terminal residue" evidence="2">
    <location>
        <position position="73"/>
    </location>
</feature>
<dbReference type="Pfam" id="PF00622">
    <property type="entry name" value="SPRY"/>
    <property type="match status" value="1"/>
</dbReference>
<dbReference type="OrthoDB" id="9218281at2759"/>
<dbReference type="InterPro" id="IPR003877">
    <property type="entry name" value="SPRY_dom"/>
</dbReference>
<protein>
    <submittedName>
        <fullName evidence="2">TRI41 ligase</fullName>
    </submittedName>
</protein>
<proteinExistence type="predicted"/>
<keyword evidence="3" id="KW-1185">Reference proteome</keyword>
<gene>
    <name evidence="2" type="primary">Trim41_2</name>
    <name evidence="2" type="ORF">SAPAEN_R15351</name>
</gene>
<dbReference type="EMBL" id="VZSY01006077">
    <property type="protein sequence ID" value="NXA16633.1"/>
    <property type="molecule type" value="Genomic_DNA"/>
</dbReference>
<dbReference type="InterPro" id="IPR043136">
    <property type="entry name" value="B30.2/SPRY_sf"/>
</dbReference>
<dbReference type="InterPro" id="IPR001870">
    <property type="entry name" value="B30.2/SPRY"/>
</dbReference>
<feature type="domain" description="B30.2/SPRY" evidence="1">
    <location>
        <begin position="1"/>
        <end position="73"/>
    </location>
</feature>